<evidence type="ECO:0000313" key="2">
    <source>
        <dbReference type="EMBL" id="BBO30840.1"/>
    </source>
</evidence>
<keyword evidence="3" id="KW-1185">Reference proteome</keyword>
<reference evidence="3" key="1">
    <citation type="submission" date="2019-10" db="EMBL/GenBank/DDBJ databases">
        <title>Lacipirellula parvula gen. nov., sp. nov., representing a lineage of planctomycetes widespread in freshwater anoxic habitats, and description of the family Lacipirellulaceae.</title>
        <authorList>
            <person name="Dedysh S.N."/>
            <person name="Kulichevskaya I.S."/>
            <person name="Beletsky A.V."/>
            <person name="Rakitin A.L."/>
            <person name="Mardanov A.V."/>
            <person name="Ivanova A.A."/>
            <person name="Saltykova V.X."/>
            <person name="Rijpstra W.I.C."/>
            <person name="Sinninghe Damste J.S."/>
            <person name="Ravin N.V."/>
        </authorList>
    </citation>
    <scope>NUCLEOTIDE SEQUENCE [LARGE SCALE GENOMIC DNA]</scope>
    <source>
        <strain evidence="3">PX69</strain>
    </source>
</reference>
<accession>A0A5K7X2Z5</accession>
<organism evidence="2 3">
    <name type="scientific">Lacipirellula parvula</name>
    <dbReference type="NCBI Taxonomy" id="2650471"/>
    <lineage>
        <taxon>Bacteria</taxon>
        <taxon>Pseudomonadati</taxon>
        <taxon>Planctomycetota</taxon>
        <taxon>Planctomycetia</taxon>
        <taxon>Pirellulales</taxon>
        <taxon>Lacipirellulaceae</taxon>
        <taxon>Lacipirellula</taxon>
    </lineage>
</organism>
<protein>
    <recommendedName>
        <fullName evidence="4">Transposase IS30-like HTH domain-containing protein</fullName>
    </recommendedName>
</protein>
<feature type="compositionally biased region" description="Basic and acidic residues" evidence="1">
    <location>
        <begin position="277"/>
        <end position="303"/>
    </location>
</feature>
<dbReference type="AlphaFoldDB" id="A0A5K7X2Z5"/>
<evidence type="ECO:0008006" key="4">
    <source>
        <dbReference type="Google" id="ProtNLM"/>
    </source>
</evidence>
<name>A0A5K7X2Z5_9BACT</name>
<sequence length="344" mass="39078">MIIQNRLRGRRRVLDEAKQARLCELVAKESYSVEEAAESLDVSLRTVQRERRHNEEFDDELRLALQQKPNPMKLMVEAARTHWRAAAWLLERTKPEEFARKPANMTSFKLVAAAFGYLQETALAAVPEECRAVLYQQTQAAIEKSVDCCFPMLGPRGKLRVKKVPTKTPLADLEGRKNVRVVHDRDEQGDVTVSLSIDPAEVDARQTREAARETQRAELRERLAEERRQQACDERPAAGIMSPKIAKTTKCDATKEPAAASSTNSNDIERVVATFEPRVDDECPETRRHSEELNHPDAQDPCERLQLLGDGLDRQRRSERRQQRAAAKKAKAAKRRAARSRRAA</sequence>
<feature type="region of interest" description="Disordered" evidence="1">
    <location>
        <begin position="249"/>
        <end position="344"/>
    </location>
</feature>
<dbReference type="Proteomes" id="UP000326837">
    <property type="component" value="Chromosome"/>
</dbReference>
<dbReference type="EMBL" id="AP021861">
    <property type="protein sequence ID" value="BBO30840.1"/>
    <property type="molecule type" value="Genomic_DNA"/>
</dbReference>
<feature type="compositionally biased region" description="Basic residues" evidence="1">
    <location>
        <begin position="326"/>
        <end position="344"/>
    </location>
</feature>
<feature type="compositionally biased region" description="Basic and acidic residues" evidence="1">
    <location>
        <begin position="311"/>
        <end position="322"/>
    </location>
</feature>
<evidence type="ECO:0000313" key="3">
    <source>
        <dbReference type="Proteomes" id="UP000326837"/>
    </source>
</evidence>
<dbReference type="KEGG" id="lpav:PLANPX_0452"/>
<proteinExistence type="predicted"/>
<gene>
    <name evidence="2" type="ORF">PLANPX_0452</name>
</gene>
<evidence type="ECO:0000256" key="1">
    <source>
        <dbReference type="SAM" id="MobiDB-lite"/>
    </source>
</evidence>
<dbReference type="RefSeq" id="WP_152097099.1">
    <property type="nucleotide sequence ID" value="NZ_AP021861.1"/>
</dbReference>